<dbReference type="PANTHER" id="PTHR43685:SF3">
    <property type="entry name" value="SLR2126 PROTEIN"/>
    <property type="match status" value="1"/>
</dbReference>
<evidence type="ECO:0000259" key="6">
    <source>
        <dbReference type="Pfam" id="PF13439"/>
    </source>
</evidence>
<name>A0ABV1P457_9ACTN</name>
<accession>A0ABV1P457</accession>
<dbReference type="SUPFAM" id="SSF53448">
    <property type="entry name" value="Nucleotide-diphospho-sugar transferases"/>
    <property type="match status" value="1"/>
</dbReference>
<dbReference type="RefSeq" id="WP_349805765.1">
    <property type="nucleotide sequence ID" value="NZ_JBEGDP010000045.1"/>
</dbReference>
<feature type="domain" description="Glycosyltransferase 2-like" evidence="5">
    <location>
        <begin position="464"/>
        <end position="566"/>
    </location>
</feature>
<dbReference type="Pfam" id="PF13439">
    <property type="entry name" value="Glyco_transf_4"/>
    <property type="match status" value="1"/>
</dbReference>
<evidence type="ECO:0000259" key="5">
    <source>
        <dbReference type="Pfam" id="PF00535"/>
    </source>
</evidence>
<dbReference type="Pfam" id="PF00535">
    <property type="entry name" value="Glycos_transf_2"/>
    <property type="match status" value="1"/>
</dbReference>
<dbReference type="PANTHER" id="PTHR43685">
    <property type="entry name" value="GLYCOSYLTRANSFERASE"/>
    <property type="match status" value="1"/>
</dbReference>
<dbReference type="EC" id="2.4.-.-" evidence="7"/>
<dbReference type="Pfam" id="PF00534">
    <property type="entry name" value="Glycos_transf_1"/>
    <property type="match status" value="1"/>
</dbReference>
<dbReference type="Gene3D" id="3.90.550.10">
    <property type="entry name" value="Spore Coat Polysaccharide Biosynthesis Protein SpsA, Chain A"/>
    <property type="match status" value="1"/>
</dbReference>
<dbReference type="InterPro" id="IPR001173">
    <property type="entry name" value="Glyco_trans_2-like"/>
</dbReference>
<feature type="compositionally biased region" description="Low complexity" evidence="3">
    <location>
        <begin position="25"/>
        <end position="46"/>
    </location>
</feature>
<organism evidence="7 8">
    <name type="scientific">Nocardioides kribbensis</name>
    <dbReference type="NCBI Taxonomy" id="305517"/>
    <lineage>
        <taxon>Bacteria</taxon>
        <taxon>Bacillati</taxon>
        <taxon>Actinomycetota</taxon>
        <taxon>Actinomycetes</taxon>
        <taxon>Propionibacteriales</taxon>
        <taxon>Nocardioidaceae</taxon>
        <taxon>Nocardioides</taxon>
    </lineage>
</organism>
<evidence type="ECO:0000256" key="2">
    <source>
        <dbReference type="ARBA" id="ARBA00022679"/>
    </source>
</evidence>
<dbReference type="InterPro" id="IPR029044">
    <property type="entry name" value="Nucleotide-diphossugar_trans"/>
</dbReference>
<protein>
    <submittedName>
        <fullName evidence="7">Glycosyltransferase</fullName>
        <ecNumber evidence="7">2.4.-.-</ecNumber>
    </submittedName>
</protein>
<keyword evidence="1 7" id="KW-0328">Glycosyltransferase</keyword>
<dbReference type="GO" id="GO:0016757">
    <property type="term" value="F:glycosyltransferase activity"/>
    <property type="evidence" value="ECO:0007669"/>
    <property type="project" value="UniProtKB-KW"/>
</dbReference>
<feature type="region of interest" description="Disordered" evidence="3">
    <location>
        <begin position="572"/>
        <end position="596"/>
    </location>
</feature>
<evidence type="ECO:0000256" key="3">
    <source>
        <dbReference type="SAM" id="MobiDB-lite"/>
    </source>
</evidence>
<gene>
    <name evidence="7" type="ORF">V6R90_19870</name>
</gene>
<evidence type="ECO:0000256" key="1">
    <source>
        <dbReference type="ARBA" id="ARBA00022676"/>
    </source>
</evidence>
<proteinExistence type="predicted"/>
<dbReference type="Gene3D" id="3.40.50.2000">
    <property type="entry name" value="Glycogen Phosphorylase B"/>
    <property type="match status" value="2"/>
</dbReference>
<feature type="domain" description="Glycosyltransferase subfamily 4-like N-terminal" evidence="6">
    <location>
        <begin position="69"/>
        <end position="197"/>
    </location>
</feature>
<reference evidence="7 8" key="1">
    <citation type="submission" date="2024-02" db="EMBL/GenBank/DDBJ databases">
        <title>Full genome sequence of Nocardioides kribbensis.</title>
        <authorList>
            <person name="Poletto B.L."/>
            <person name="Silva G."/>
            <person name="Galante D."/>
            <person name="Campos K.R."/>
            <person name="Santos M.B.N."/>
            <person name="Sacchi C.T."/>
        </authorList>
    </citation>
    <scope>NUCLEOTIDE SEQUENCE [LARGE SCALE GENOMIC DNA]</scope>
    <source>
        <strain evidence="7 8">O4R</strain>
    </source>
</reference>
<evidence type="ECO:0000313" key="7">
    <source>
        <dbReference type="EMBL" id="MEQ7849541.1"/>
    </source>
</evidence>
<dbReference type="Proteomes" id="UP001482520">
    <property type="component" value="Unassembled WGS sequence"/>
</dbReference>
<dbReference type="SUPFAM" id="SSF53756">
    <property type="entry name" value="UDP-Glycosyltransferase/glycogen phosphorylase"/>
    <property type="match status" value="1"/>
</dbReference>
<feature type="region of interest" description="Disordered" evidence="3">
    <location>
        <begin position="231"/>
        <end position="254"/>
    </location>
</feature>
<feature type="domain" description="Glycosyl transferase family 1" evidence="4">
    <location>
        <begin position="254"/>
        <end position="390"/>
    </location>
</feature>
<evidence type="ECO:0000313" key="8">
    <source>
        <dbReference type="Proteomes" id="UP001482520"/>
    </source>
</evidence>
<dbReference type="InterPro" id="IPR001296">
    <property type="entry name" value="Glyco_trans_1"/>
</dbReference>
<comment type="caution">
    <text evidence="7">The sequence shown here is derived from an EMBL/GenBank/DDBJ whole genome shotgun (WGS) entry which is preliminary data.</text>
</comment>
<dbReference type="InterPro" id="IPR028098">
    <property type="entry name" value="Glyco_trans_4-like_N"/>
</dbReference>
<sequence>MSSTSTGPTDPLGSDAGSRGEAHTASHGGAATGSATGSAAEPAATHDAADRPATPPLRCVVVTPYATLGGSERWLLALLDGAAARLDAEVWLLEDGPLRAELERRDVPTLVLPTGPDAPALAARGADLARRLRAGAADVLLANGVKAAAAAVPAARLVGVPVVWAKHDFSFDSTLARPLGALADAVLATSAAVAAATGRDDAVLVPPPRPSRVVASRLEAQSFWSAAGVPVPDHAPAGATPGETRATGPAHAPTTGRRTLAMLTRLVAYKGVDTAIAALAEPAAAGWELLVVGPDDPSEPGERARLEALAADLGVAGRVRLVPEVDDAGHWLAAVDAVAVLTRSAGAFGREGYSLVALEALAAGVPLLGGRGNPEVERMAAAAGRVVATGDPATPDGARAVTDVARGLAELGDPDVRRATRLGAERLHSAHPDAATCTALTVGLLAETAGRPGAGLAPAEPVTVLTCFKDEAGHVDGVVARVVEQLGPDDEYLLVDDHSTDGTSEELAAWARREPRIRVLPGPGVNLSAARNHGFAHATHAVVACTDAGVEPAPGWLDALRTPFAERLPAAARDTAAAADQGGPASPAGPDSVGSSGRGVDLVVGVYEVDGGDPWRDAARLALFPAVAEARRRTPLVRMAGTLTGRRFDAARLDGRSMACTVEAWKRAGGFDESLYSSEDAVFGTAVRAAGGRSVLALDACVTWAQSGRIGETAAMYRKYGEWGGRAGSWPLVSRDLVRGSAYLVAPALAVRGGAATRALLALGALGYLAVPLSRARAEHADPATVALMPLALALKDVAKAVGCARGSLGRLRGDRA</sequence>
<dbReference type="EMBL" id="JBEGDP010000045">
    <property type="protein sequence ID" value="MEQ7849541.1"/>
    <property type="molecule type" value="Genomic_DNA"/>
</dbReference>
<feature type="region of interest" description="Disordered" evidence="3">
    <location>
        <begin position="1"/>
        <end position="54"/>
    </location>
</feature>
<evidence type="ECO:0000259" key="4">
    <source>
        <dbReference type="Pfam" id="PF00534"/>
    </source>
</evidence>
<keyword evidence="8" id="KW-1185">Reference proteome</keyword>
<dbReference type="InterPro" id="IPR050834">
    <property type="entry name" value="Glycosyltransf_2"/>
</dbReference>
<keyword evidence="2 7" id="KW-0808">Transferase</keyword>